<keyword evidence="1" id="KW-1133">Transmembrane helix</keyword>
<dbReference type="AlphaFoldDB" id="A0A835BG12"/>
<feature type="transmembrane region" description="Helical" evidence="1">
    <location>
        <begin position="6"/>
        <end position="27"/>
    </location>
</feature>
<feature type="transmembrane region" description="Helical" evidence="1">
    <location>
        <begin position="39"/>
        <end position="64"/>
    </location>
</feature>
<proteinExistence type="predicted"/>
<keyword evidence="1" id="KW-0472">Membrane</keyword>
<keyword evidence="1" id="KW-0812">Transmembrane</keyword>
<name>A0A835BG12_9POAL</name>
<organism evidence="2 3">
    <name type="scientific">Digitaria exilis</name>
    <dbReference type="NCBI Taxonomy" id="1010633"/>
    <lineage>
        <taxon>Eukaryota</taxon>
        <taxon>Viridiplantae</taxon>
        <taxon>Streptophyta</taxon>
        <taxon>Embryophyta</taxon>
        <taxon>Tracheophyta</taxon>
        <taxon>Spermatophyta</taxon>
        <taxon>Magnoliopsida</taxon>
        <taxon>Liliopsida</taxon>
        <taxon>Poales</taxon>
        <taxon>Poaceae</taxon>
        <taxon>PACMAD clade</taxon>
        <taxon>Panicoideae</taxon>
        <taxon>Panicodae</taxon>
        <taxon>Paniceae</taxon>
        <taxon>Anthephorinae</taxon>
        <taxon>Digitaria</taxon>
    </lineage>
</organism>
<reference evidence="2" key="1">
    <citation type="submission" date="2020-07" db="EMBL/GenBank/DDBJ databases">
        <title>Genome sequence and genetic diversity analysis of an under-domesticated orphan crop, white fonio (Digitaria exilis).</title>
        <authorList>
            <person name="Bennetzen J.L."/>
            <person name="Chen S."/>
            <person name="Ma X."/>
            <person name="Wang X."/>
            <person name="Yssel A.E.J."/>
            <person name="Chaluvadi S.R."/>
            <person name="Johnson M."/>
            <person name="Gangashetty P."/>
            <person name="Hamidou F."/>
            <person name="Sanogo M.D."/>
            <person name="Zwaenepoel A."/>
            <person name="Wallace J."/>
            <person name="Van De Peer Y."/>
            <person name="Van Deynze A."/>
        </authorList>
    </citation>
    <scope>NUCLEOTIDE SEQUENCE</scope>
    <source>
        <tissue evidence="2">Leaves</tissue>
    </source>
</reference>
<keyword evidence="3" id="KW-1185">Reference proteome</keyword>
<protein>
    <submittedName>
        <fullName evidence="2">Uncharacterized protein</fullName>
    </submittedName>
</protein>
<sequence>MAVSVAGAARLAIAVALGCAYILGPILESLDGVSPRSPVLDVAVGVVHVTLPVTYLLGVVLVYLHVMTPAAPPHVHSGVSRRLAGLACAVAFVLVVAVTLVAFCLLRAGAGGGCSPPVCGGQ</sequence>
<accession>A0A835BG12</accession>
<dbReference type="Proteomes" id="UP000636709">
    <property type="component" value="Unassembled WGS sequence"/>
</dbReference>
<comment type="caution">
    <text evidence="2">The sequence shown here is derived from an EMBL/GenBank/DDBJ whole genome shotgun (WGS) entry which is preliminary data.</text>
</comment>
<evidence type="ECO:0000313" key="3">
    <source>
        <dbReference type="Proteomes" id="UP000636709"/>
    </source>
</evidence>
<evidence type="ECO:0000313" key="2">
    <source>
        <dbReference type="EMBL" id="KAF8697923.1"/>
    </source>
</evidence>
<evidence type="ECO:0000256" key="1">
    <source>
        <dbReference type="SAM" id="Phobius"/>
    </source>
</evidence>
<feature type="transmembrane region" description="Helical" evidence="1">
    <location>
        <begin position="84"/>
        <end position="106"/>
    </location>
</feature>
<gene>
    <name evidence="2" type="ORF">HU200_035420</name>
</gene>
<dbReference type="EMBL" id="JACEFO010001866">
    <property type="protein sequence ID" value="KAF8697923.1"/>
    <property type="molecule type" value="Genomic_DNA"/>
</dbReference>